<dbReference type="PANTHER" id="PTHR24341">
    <property type="entry name" value="HOMEOBOX PROTEIN ENGRAILED"/>
    <property type="match status" value="1"/>
</dbReference>
<evidence type="ECO:0000256" key="6">
    <source>
        <dbReference type="ARBA" id="ARBA00023242"/>
    </source>
</evidence>
<accession>A0A8S3Y7F7</accession>
<evidence type="ECO:0000256" key="7">
    <source>
        <dbReference type="ARBA" id="ARBA00054403"/>
    </source>
</evidence>
<feature type="region of interest" description="Disordered" evidence="10">
    <location>
        <begin position="258"/>
        <end position="283"/>
    </location>
</feature>
<keyword evidence="5 8" id="KW-0371">Homeobox</keyword>
<dbReference type="OrthoDB" id="6159439at2759"/>
<dbReference type="CDD" id="cd00086">
    <property type="entry name" value="homeodomain"/>
    <property type="match status" value="1"/>
</dbReference>
<feature type="compositionally biased region" description="Basic and acidic residues" evidence="10">
    <location>
        <begin position="201"/>
        <end position="213"/>
    </location>
</feature>
<dbReference type="InterPro" id="IPR019549">
    <property type="entry name" value="Homeobox-engrailed_C-terminal"/>
</dbReference>
<dbReference type="GO" id="GO:0009653">
    <property type="term" value="P:anatomical structure morphogenesis"/>
    <property type="evidence" value="ECO:0007669"/>
    <property type="project" value="UniProtKB-ARBA"/>
</dbReference>
<name>A0A8S3Y7F7_PARAO</name>
<keyword evidence="13" id="KW-1185">Reference proteome</keyword>
<dbReference type="GO" id="GO:0000978">
    <property type="term" value="F:RNA polymerase II cis-regulatory region sequence-specific DNA binding"/>
    <property type="evidence" value="ECO:0007669"/>
    <property type="project" value="TreeGrafter"/>
</dbReference>
<proteinExistence type="inferred from homology"/>
<keyword evidence="6 8" id="KW-0539">Nucleus</keyword>
<dbReference type="GO" id="GO:0005634">
    <property type="term" value="C:nucleus"/>
    <property type="evidence" value="ECO:0007669"/>
    <property type="project" value="UniProtKB-SubCell"/>
</dbReference>
<evidence type="ECO:0000256" key="1">
    <source>
        <dbReference type="ARBA" id="ARBA00004123"/>
    </source>
</evidence>
<evidence type="ECO:0000256" key="10">
    <source>
        <dbReference type="SAM" id="MobiDB-lite"/>
    </source>
</evidence>
<dbReference type="GO" id="GO:0000981">
    <property type="term" value="F:DNA-binding transcription factor activity, RNA polymerase II-specific"/>
    <property type="evidence" value="ECO:0007669"/>
    <property type="project" value="InterPro"/>
</dbReference>
<dbReference type="InterPro" id="IPR050720">
    <property type="entry name" value="Engrailed_Homeobox_TFs"/>
</dbReference>
<evidence type="ECO:0000256" key="4">
    <source>
        <dbReference type="ARBA" id="ARBA00023125"/>
    </source>
</evidence>
<dbReference type="Pfam" id="PF00046">
    <property type="entry name" value="Homeodomain"/>
    <property type="match status" value="1"/>
</dbReference>
<protein>
    <submittedName>
        <fullName evidence="12">(apollo) hypothetical protein</fullName>
    </submittedName>
</protein>
<evidence type="ECO:0000256" key="3">
    <source>
        <dbReference type="ARBA" id="ARBA00022473"/>
    </source>
</evidence>
<comment type="subcellular location">
    <subcellularLocation>
        <location evidence="1 8 9">Nucleus</location>
    </subcellularLocation>
</comment>
<feature type="region of interest" description="Disordered" evidence="10">
    <location>
        <begin position="1"/>
        <end position="32"/>
    </location>
</feature>
<evidence type="ECO:0000259" key="11">
    <source>
        <dbReference type="PROSITE" id="PS50071"/>
    </source>
</evidence>
<dbReference type="PROSITE" id="PS50071">
    <property type="entry name" value="HOMEOBOX_2"/>
    <property type="match status" value="1"/>
</dbReference>
<keyword evidence="3" id="KW-0217">Developmental protein</keyword>
<feature type="domain" description="Homeobox" evidence="11">
    <location>
        <begin position="275"/>
        <end position="335"/>
    </location>
</feature>
<evidence type="ECO:0000256" key="2">
    <source>
        <dbReference type="ARBA" id="ARBA00010896"/>
    </source>
</evidence>
<evidence type="ECO:0000313" key="13">
    <source>
        <dbReference type="Proteomes" id="UP000691718"/>
    </source>
</evidence>
<feature type="DNA-binding region" description="Homeobox" evidence="8">
    <location>
        <begin position="277"/>
        <end position="336"/>
    </location>
</feature>
<comment type="caution">
    <text evidence="12">The sequence shown here is derived from an EMBL/GenBank/DDBJ whole genome shotgun (WGS) entry which is preliminary data.</text>
</comment>
<reference evidence="12" key="1">
    <citation type="submission" date="2021-04" db="EMBL/GenBank/DDBJ databases">
        <authorList>
            <person name="Tunstrom K."/>
        </authorList>
    </citation>
    <scope>NUCLEOTIDE SEQUENCE</scope>
</reference>
<comment type="function">
    <text evidence="7">This protein might be involved in the compartmentalization of the silk gland.</text>
</comment>
<dbReference type="InterPro" id="IPR019737">
    <property type="entry name" value="Homeobox-engrailed_CS"/>
</dbReference>
<feature type="region of interest" description="Disordered" evidence="10">
    <location>
        <begin position="201"/>
        <end position="241"/>
    </location>
</feature>
<dbReference type="GO" id="GO:0030182">
    <property type="term" value="P:neuron differentiation"/>
    <property type="evidence" value="ECO:0007669"/>
    <property type="project" value="TreeGrafter"/>
</dbReference>
<feature type="compositionally biased region" description="Low complexity" evidence="10">
    <location>
        <begin position="214"/>
        <end position="233"/>
    </location>
</feature>
<dbReference type="PANTHER" id="PTHR24341:SF6">
    <property type="entry name" value="HOMEOBOX PROTEIN INVECTED"/>
    <property type="match status" value="1"/>
</dbReference>
<organism evidence="12 13">
    <name type="scientific">Parnassius apollo</name>
    <name type="common">Apollo butterfly</name>
    <name type="synonym">Papilio apollo</name>
    <dbReference type="NCBI Taxonomy" id="110799"/>
    <lineage>
        <taxon>Eukaryota</taxon>
        <taxon>Metazoa</taxon>
        <taxon>Ecdysozoa</taxon>
        <taxon>Arthropoda</taxon>
        <taxon>Hexapoda</taxon>
        <taxon>Insecta</taxon>
        <taxon>Pterygota</taxon>
        <taxon>Neoptera</taxon>
        <taxon>Endopterygota</taxon>
        <taxon>Lepidoptera</taxon>
        <taxon>Glossata</taxon>
        <taxon>Ditrysia</taxon>
        <taxon>Papilionoidea</taxon>
        <taxon>Papilionidae</taxon>
        <taxon>Parnassiinae</taxon>
        <taxon>Parnassini</taxon>
        <taxon>Parnassius</taxon>
        <taxon>Parnassius</taxon>
    </lineage>
</organism>
<dbReference type="Pfam" id="PF10525">
    <property type="entry name" value="Engrail_1_C_sig"/>
    <property type="match status" value="1"/>
</dbReference>
<evidence type="ECO:0000256" key="5">
    <source>
        <dbReference type="ARBA" id="ARBA00023155"/>
    </source>
</evidence>
<dbReference type="InterPro" id="IPR017970">
    <property type="entry name" value="Homeobox_CS"/>
</dbReference>
<dbReference type="AlphaFoldDB" id="A0A8S3Y7F7"/>
<dbReference type="Proteomes" id="UP000691718">
    <property type="component" value="Unassembled WGS sequence"/>
</dbReference>
<dbReference type="PROSITE" id="PS00027">
    <property type="entry name" value="HOMEOBOX_1"/>
    <property type="match status" value="1"/>
</dbReference>
<dbReference type="SMART" id="SM00389">
    <property type="entry name" value="HOX"/>
    <property type="match status" value="1"/>
</dbReference>
<dbReference type="InterPro" id="IPR001356">
    <property type="entry name" value="HD"/>
</dbReference>
<gene>
    <name evidence="12" type="ORF">PAPOLLO_LOCUS25603</name>
</gene>
<dbReference type="EMBL" id="CAJQZP010001539">
    <property type="protein sequence ID" value="CAG5053241.1"/>
    <property type="molecule type" value="Genomic_DNA"/>
</dbReference>
<evidence type="ECO:0000256" key="9">
    <source>
        <dbReference type="RuleBase" id="RU000682"/>
    </source>
</evidence>
<comment type="similarity">
    <text evidence="2">Belongs to the engrailed homeobox family.</text>
</comment>
<evidence type="ECO:0000313" key="12">
    <source>
        <dbReference type="EMBL" id="CAG5053241.1"/>
    </source>
</evidence>
<dbReference type="PROSITE" id="PS00033">
    <property type="entry name" value="ENGRAILED"/>
    <property type="match status" value="1"/>
</dbReference>
<sequence length="370" mass="41569">MAFEDRCSPNQANSPGPVTGRVPAPHAENPVNYCPPSQYTCTTIDARYDRSSSNMTMIKVQPNSPPPSPEQHQNEIEYQNYYRPETPDVKPVINPDERFDLDKTNRQQPTAPIAFSINNILHPEFGLNAIRKTNKIEGPKPVGPNHSILYKPYDLSKQTEYQKYSFDYLKSKEPSDYASLPPLGGLRQTVSQIGEIQKDKEIPKTIEVQKRPDSASSIVSSTSSGAPSTCGSTDTNSQTSPGNATLWPAWVYCTRYSDRPSSGPRSRRVKKKMNPEEKRPRTAFSAAQLARLKHEFAENRYLTERRRQALAAELGLAEAQIKIWFQNKRAKIKKASGQRNPLALQLMAQGLYNHSTATESDEDEEEINVT</sequence>
<dbReference type="FunFam" id="1.10.10.60:FF:000189">
    <property type="entry name" value="Homeobox protein engrailed-like"/>
    <property type="match status" value="1"/>
</dbReference>
<evidence type="ECO:0000256" key="8">
    <source>
        <dbReference type="PROSITE-ProRule" id="PRU00108"/>
    </source>
</evidence>
<keyword evidence="4 8" id="KW-0238">DNA-binding</keyword>